<dbReference type="SUPFAM" id="SSF57850">
    <property type="entry name" value="RING/U-box"/>
    <property type="match status" value="1"/>
</dbReference>
<keyword evidence="2" id="KW-0862">Zinc</keyword>
<evidence type="ECO:0000313" key="6">
    <source>
        <dbReference type="Proteomes" id="UP001163046"/>
    </source>
</evidence>
<keyword evidence="1 3" id="KW-0479">Metal-binding</keyword>
<dbReference type="PROSITE" id="PS50089">
    <property type="entry name" value="ZF_RING_2"/>
    <property type="match status" value="1"/>
</dbReference>
<dbReference type="InterPro" id="IPR013083">
    <property type="entry name" value="Znf_RING/FYVE/PHD"/>
</dbReference>
<organism evidence="5 6">
    <name type="scientific">Desmophyllum pertusum</name>
    <dbReference type="NCBI Taxonomy" id="174260"/>
    <lineage>
        <taxon>Eukaryota</taxon>
        <taxon>Metazoa</taxon>
        <taxon>Cnidaria</taxon>
        <taxon>Anthozoa</taxon>
        <taxon>Hexacorallia</taxon>
        <taxon>Scleractinia</taxon>
        <taxon>Caryophylliina</taxon>
        <taxon>Caryophylliidae</taxon>
        <taxon>Desmophyllum</taxon>
    </lineage>
</organism>
<evidence type="ECO:0000313" key="5">
    <source>
        <dbReference type="EMBL" id="KAJ7352794.1"/>
    </source>
</evidence>
<dbReference type="Proteomes" id="UP001163046">
    <property type="component" value="Unassembled WGS sequence"/>
</dbReference>
<name>A0A9W9YKB9_9CNID</name>
<dbReference type="CDD" id="cd16448">
    <property type="entry name" value="RING-H2"/>
    <property type="match status" value="1"/>
</dbReference>
<reference evidence="5" key="1">
    <citation type="submission" date="2023-01" db="EMBL/GenBank/DDBJ databases">
        <title>Genome assembly of the deep-sea coral Lophelia pertusa.</title>
        <authorList>
            <person name="Herrera S."/>
            <person name="Cordes E."/>
        </authorList>
    </citation>
    <scope>NUCLEOTIDE SEQUENCE</scope>
    <source>
        <strain evidence="5">USNM1676648</strain>
        <tissue evidence="5">Polyp</tissue>
    </source>
</reference>
<dbReference type="EMBL" id="MU827347">
    <property type="protein sequence ID" value="KAJ7352794.1"/>
    <property type="molecule type" value="Genomic_DNA"/>
</dbReference>
<comment type="caution">
    <text evidence="5">The sequence shown here is derived from an EMBL/GenBank/DDBJ whole genome shotgun (WGS) entry which is preliminary data.</text>
</comment>
<dbReference type="Gene3D" id="3.30.40.10">
    <property type="entry name" value="Zinc/RING finger domain, C3HC4 (zinc finger)"/>
    <property type="match status" value="1"/>
</dbReference>
<sequence length="441" mass="49419">MDGRAIQYASDEQLKQLGLALGDILAIRSYCRCKLSSTASESMARKESLYVKLFGKKATIPPRKIKNTCNPSGNVNKTVKVSLGWQNYEIDVGRYKQIRLAKGGGIREFSLSLSSTYDEILTLAISTFFIGCSIENMTFKLGNFKGEEIVEQEIPTFTLQNYRDLYNLPRLNVYLLSKDKSKKVQPRDKSAKLKHGISSTTSLMAARAARVPPEPNEKEPGVMINVKHPILRGVKRKFDQLDKIKSVYDWVGSLAKEPKFFSLCISPAGEALLPSNLVTVAEDITLHVCQQDEPVTLSEDDNEVTFFGFGPIDASSANKTLIDNGTTPHDLAVQDVPTLLPNQIMVDDDSDDGLMQSYLFSKVERCTSCSFSKQRMDTPECTMLKCAICTMEIQQEEVSANPVECNCTYHEFCLREWLKTADNNYIKCPVCQVDFKEIETQ</sequence>
<proteinExistence type="predicted"/>
<evidence type="ECO:0000259" key="4">
    <source>
        <dbReference type="PROSITE" id="PS50089"/>
    </source>
</evidence>
<dbReference type="AlphaFoldDB" id="A0A9W9YKB9"/>
<evidence type="ECO:0000256" key="2">
    <source>
        <dbReference type="ARBA" id="ARBA00022833"/>
    </source>
</evidence>
<protein>
    <recommendedName>
        <fullName evidence="4">RING-type domain-containing protein</fullName>
    </recommendedName>
</protein>
<keyword evidence="6" id="KW-1185">Reference proteome</keyword>
<dbReference type="OrthoDB" id="5988868at2759"/>
<keyword evidence="1 3" id="KW-0863">Zinc-finger</keyword>
<dbReference type="GO" id="GO:0008270">
    <property type="term" value="F:zinc ion binding"/>
    <property type="evidence" value="ECO:0007669"/>
    <property type="project" value="UniProtKB-KW"/>
</dbReference>
<evidence type="ECO:0000256" key="1">
    <source>
        <dbReference type="ARBA" id="ARBA00022771"/>
    </source>
</evidence>
<evidence type="ECO:0000256" key="3">
    <source>
        <dbReference type="PROSITE-ProRule" id="PRU00175"/>
    </source>
</evidence>
<accession>A0A9W9YKB9</accession>
<gene>
    <name evidence="5" type="ORF">OS493_033855</name>
</gene>
<feature type="domain" description="RING-type" evidence="4">
    <location>
        <begin position="386"/>
        <end position="432"/>
    </location>
</feature>
<dbReference type="InterPro" id="IPR001841">
    <property type="entry name" value="Znf_RING"/>
</dbReference>